<dbReference type="InterPro" id="IPR035940">
    <property type="entry name" value="CAP_sf"/>
</dbReference>
<organism evidence="1 2">
    <name type="scientific">Romanomermis culicivorax</name>
    <name type="common">Nematode worm</name>
    <dbReference type="NCBI Taxonomy" id="13658"/>
    <lineage>
        <taxon>Eukaryota</taxon>
        <taxon>Metazoa</taxon>
        <taxon>Ecdysozoa</taxon>
        <taxon>Nematoda</taxon>
        <taxon>Enoplea</taxon>
        <taxon>Dorylaimia</taxon>
        <taxon>Mermithida</taxon>
        <taxon>Mermithoidea</taxon>
        <taxon>Mermithidae</taxon>
        <taxon>Romanomermis</taxon>
    </lineage>
</organism>
<accession>A0A915HWY7</accession>
<dbReference type="SUPFAM" id="SSF55797">
    <property type="entry name" value="PR-1-like"/>
    <property type="match status" value="1"/>
</dbReference>
<name>A0A915HWY7_ROMCU</name>
<dbReference type="Gene3D" id="3.40.33.10">
    <property type="entry name" value="CAP"/>
    <property type="match status" value="1"/>
</dbReference>
<dbReference type="Proteomes" id="UP000887565">
    <property type="component" value="Unplaced"/>
</dbReference>
<dbReference type="AlphaFoldDB" id="A0A915HWY7"/>
<sequence>MGVSGQNRDLIYYAILRHDLSSLGPNYGPATDCQKISLTKSIANSSVFFVSQLMNAASDFVGCAQAPCANNEHLYVCVFDKIPKDESFVPYEIGAACSKCAEFKTLCINETLCCQ</sequence>
<dbReference type="WBParaSite" id="nRc.2.0.1.t05938-RA">
    <property type="protein sequence ID" value="nRc.2.0.1.t05938-RA"/>
    <property type="gene ID" value="nRc.2.0.1.g05938"/>
</dbReference>
<evidence type="ECO:0000313" key="2">
    <source>
        <dbReference type="WBParaSite" id="nRc.2.0.1.t05938-RA"/>
    </source>
</evidence>
<evidence type="ECO:0000313" key="1">
    <source>
        <dbReference type="Proteomes" id="UP000887565"/>
    </source>
</evidence>
<protein>
    <submittedName>
        <fullName evidence="2">SCP domain-containing protein</fullName>
    </submittedName>
</protein>
<proteinExistence type="predicted"/>
<keyword evidence="1" id="KW-1185">Reference proteome</keyword>
<reference evidence="2" key="1">
    <citation type="submission" date="2022-11" db="UniProtKB">
        <authorList>
            <consortium name="WormBaseParasite"/>
        </authorList>
    </citation>
    <scope>IDENTIFICATION</scope>
</reference>